<dbReference type="Proteomes" id="UP000617734">
    <property type="component" value="Unassembled WGS sequence"/>
</dbReference>
<dbReference type="InterPro" id="IPR046335">
    <property type="entry name" value="LacI/GalR-like_sensor"/>
</dbReference>
<dbReference type="Gene3D" id="1.10.10.10">
    <property type="entry name" value="Winged helix-like DNA-binding domain superfamily/Winged helix DNA-binding domain"/>
    <property type="match status" value="1"/>
</dbReference>
<evidence type="ECO:0000313" key="6">
    <source>
        <dbReference type="Proteomes" id="UP000617734"/>
    </source>
</evidence>
<dbReference type="GO" id="GO:0003700">
    <property type="term" value="F:DNA-binding transcription factor activity"/>
    <property type="evidence" value="ECO:0007669"/>
    <property type="project" value="InterPro"/>
</dbReference>
<accession>A0A919KNG3</accession>
<dbReference type="InterPro" id="IPR018356">
    <property type="entry name" value="Tscrpt_reg_HTH_DeoR_CS"/>
</dbReference>
<dbReference type="SUPFAM" id="SSF46785">
    <property type="entry name" value="Winged helix' DNA-binding domain"/>
    <property type="match status" value="1"/>
</dbReference>
<dbReference type="PROSITE" id="PS00894">
    <property type="entry name" value="HTH_DEOR_1"/>
    <property type="match status" value="1"/>
</dbReference>
<dbReference type="SMART" id="SM00420">
    <property type="entry name" value="HTH_DEOR"/>
    <property type="match status" value="1"/>
</dbReference>
<reference evidence="5" key="2">
    <citation type="submission" date="2020-09" db="EMBL/GenBank/DDBJ databases">
        <authorList>
            <person name="Sun Q."/>
            <person name="Ohkuma M."/>
        </authorList>
    </citation>
    <scope>NUCLEOTIDE SEQUENCE</scope>
    <source>
        <strain evidence="5">JCM 4646</strain>
    </source>
</reference>
<evidence type="ECO:0000259" key="4">
    <source>
        <dbReference type="PROSITE" id="PS51000"/>
    </source>
</evidence>
<dbReference type="RefSeq" id="WP_190210373.1">
    <property type="nucleotide sequence ID" value="NZ_BNBO01000007.1"/>
</dbReference>
<dbReference type="PANTHER" id="PTHR30146:SF155">
    <property type="entry name" value="ALANINE RACEMASE"/>
    <property type="match status" value="1"/>
</dbReference>
<sequence length="370" mass="38739">MTLSSEERRARILEVVRDTGTVRVVDLAARIGISAVTARRDVAALADAGLLHRVHGSVALPDTGAFGKPEGRDRVIGMLVPTVASYFNEVIAGARASAATAGAQLVLAISPYEARDDRAQVERLLESGVDGLLLTPNWRPGSWPADSEWLAELPVPAVLVERKARPGTAAAELDAVSSDHQHGVLLALRHLASLGHRSVLLAAREDTWTAQRVRTGYAKGMQYLGMEAYPVTDIRLAGPGATAASPDLEYVADQIARAVGQGVRAALVHNDQDAIQLAPLMRARGLRIPDDLALISYDDVFAALAAPPLTAVAPPKRAVGGAALDLLLRRLGGGASLPAHHIELLASLKVRGSCGAKVAALPPEGPAPTA</sequence>
<dbReference type="SUPFAM" id="SSF53822">
    <property type="entry name" value="Periplasmic binding protein-like I"/>
    <property type="match status" value="1"/>
</dbReference>
<dbReference type="Gene3D" id="3.40.50.2300">
    <property type="match status" value="2"/>
</dbReference>
<keyword evidence="2" id="KW-0238">DNA-binding</keyword>
<dbReference type="InterPro" id="IPR028082">
    <property type="entry name" value="Peripla_BP_I"/>
</dbReference>
<dbReference type="InterPro" id="IPR036388">
    <property type="entry name" value="WH-like_DNA-bd_sf"/>
</dbReference>
<evidence type="ECO:0000313" key="5">
    <source>
        <dbReference type="EMBL" id="GHH65957.1"/>
    </source>
</evidence>
<comment type="caution">
    <text evidence="5">The sequence shown here is derived from an EMBL/GenBank/DDBJ whole genome shotgun (WGS) entry which is preliminary data.</text>
</comment>
<dbReference type="Pfam" id="PF13377">
    <property type="entry name" value="Peripla_BP_3"/>
    <property type="match status" value="1"/>
</dbReference>
<evidence type="ECO:0000256" key="2">
    <source>
        <dbReference type="ARBA" id="ARBA00023125"/>
    </source>
</evidence>
<keyword evidence="3" id="KW-0804">Transcription</keyword>
<organism evidence="5 6">
    <name type="scientific">Kitasatospora indigofera</name>
    <dbReference type="NCBI Taxonomy" id="67307"/>
    <lineage>
        <taxon>Bacteria</taxon>
        <taxon>Bacillati</taxon>
        <taxon>Actinomycetota</taxon>
        <taxon>Actinomycetes</taxon>
        <taxon>Kitasatosporales</taxon>
        <taxon>Streptomycetaceae</taxon>
        <taxon>Kitasatospora</taxon>
    </lineage>
</organism>
<dbReference type="InterPro" id="IPR036390">
    <property type="entry name" value="WH_DNA-bd_sf"/>
</dbReference>
<evidence type="ECO:0000256" key="3">
    <source>
        <dbReference type="ARBA" id="ARBA00023163"/>
    </source>
</evidence>
<keyword evidence="1" id="KW-0805">Transcription regulation</keyword>
<proteinExistence type="predicted"/>
<gene>
    <name evidence="5" type="primary">lacI</name>
    <name evidence="5" type="ORF">GCM10018781_19020</name>
</gene>
<dbReference type="Pfam" id="PF08220">
    <property type="entry name" value="HTH_DeoR"/>
    <property type="match status" value="1"/>
</dbReference>
<dbReference type="EMBL" id="BNBO01000007">
    <property type="protein sequence ID" value="GHH65957.1"/>
    <property type="molecule type" value="Genomic_DNA"/>
</dbReference>
<dbReference type="AlphaFoldDB" id="A0A919KNG3"/>
<keyword evidence="6" id="KW-1185">Reference proteome</keyword>
<name>A0A919KNG3_9ACTN</name>
<dbReference type="PRINTS" id="PR00037">
    <property type="entry name" value="HTHLACR"/>
</dbReference>
<reference evidence="5" key="1">
    <citation type="journal article" date="2014" name="Int. J. Syst. Evol. Microbiol.">
        <title>Complete genome sequence of Corynebacterium casei LMG S-19264T (=DSM 44701T), isolated from a smear-ripened cheese.</title>
        <authorList>
            <consortium name="US DOE Joint Genome Institute (JGI-PGF)"/>
            <person name="Walter F."/>
            <person name="Albersmeier A."/>
            <person name="Kalinowski J."/>
            <person name="Ruckert C."/>
        </authorList>
    </citation>
    <scope>NUCLEOTIDE SEQUENCE</scope>
    <source>
        <strain evidence="5">JCM 4646</strain>
    </source>
</reference>
<feature type="domain" description="HTH deoR-type" evidence="4">
    <location>
        <begin position="5"/>
        <end position="60"/>
    </location>
</feature>
<dbReference type="PROSITE" id="PS51000">
    <property type="entry name" value="HTH_DEOR_2"/>
    <property type="match status" value="1"/>
</dbReference>
<dbReference type="InterPro" id="IPR001034">
    <property type="entry name" value="DeoR_HTH"/>
</dbReference>
<protein>
    <submittedName>
        <fullName evidence="5">LacI family transcriptional regulator</fullName>
    </submittedName>
</protein>
<evidence type="ECO:0000256" key="1">
    <source>
        <dbReference type="ARBA" id="ARBA00023015"/>
    </source>
</evidence>
<dbReference type="GeneID" id="95352384"/>
<dbReference type="PANTHER" id="PTHR30146">
    <property type="entry name" value="LACI-RELATED TRANSCRIPTIONAL REPRESSOR"/>
    <property type="match status" value="1"/>
</dbReference>
<dbReference type="GO" id="GO:0000976">
    <property type="term" value="F:transcription cis-regulatory region binding"/>
    <property type="evidence" value="ECO:0007669"/>
    <property type="project" value="TreeGrafter"/>
</dbReference>